<dbReference type="AlphaFoldDB" id="A0A2J7YPZ9"/>
<dbReference type="GO" id="GO:0003677">
    <property type="term" value="F:DNA binding"/>
    <property type="evidence" value="ECO:0007669"/>
    <property type="project" value="UniProtKB-KW"/>
</dbReference>
<accession>A0A2J7YPZ9</accession>
<evidence type="ECO:0000256" key="3">
    <source>
        <dbReference type="ARBA" id="ARBA00023163"/>
    </source>
</evidence>
<organism evidence="6 7">
    <name type="scientific">Streptomyces malaysiensis</name>
    <dbReference type="NCBI Taxonomy" id="92644"/>
    <lineage>
        <taxon>Bacteria</taxon>
        <taxon>Bacillati</taxon>
        <taxon>Actinomycetota</taxon>
        <taxon>Actinomycetes</taxon>
        <taxon>Kitasatosporales</taxon>
        <taxon>Streptomycetaceae</taxon>
        <taxon>Streptomyces</taxon>
        <taxon>Streptomyces violaceusniger group</taxon>
    </lineage>
</organism>
<dbReference type="PROSITE" id="PS51077">
    <property type="entry name" value="HTH_ICLR"/>
    <property type="match status" value="1"/>
</dbReference>
<dbReference type="GO" id="GO:0003700">
    <property type="term" value="F:DNA-binding transcription factor activity"/>
    <property type="evidence" value="ECO:0007669"/>
    <property type="project" value="TreeGrafter"/>
</dbReference>
<dbReference type="PANTHER" id="PTHR30136">
    <property type="entry name" value="HELIX-TURN-HELIX TRANSCRIPTIONAL REGULATOR, ICLR FAMILY"/>
    <property type="match status" value="1"/>
</dbReference>
<dbReference type="Gene3D" id="3.30.450.40">
    <property type="match status" value="1"/>
</dbReference>
<evidence type="ECO:0000313" key="6">
    <source>
        <dbReference type="EMBL" id="PNG90009.1"/>
    </source>
</evidence>
<gene>
    <name evidence="6" type="ORF">SMF913_25474</name>
</gene>
<keyword evidence="2" id="KW-0238">DNA-binding</keyword>
<dbReference type="Pfam" id="PF01614">
    <property type="entry name" value="IclR_C"/>
    <property type="match status" value="1"/>
</dbReference>
<evidence type="ECO:0000259" key="4">
    <source>
        <dbReference type="PROSITE" id="PS51077"/>
    </source>
</evidence>
<dbReference type="GO" id="GO:0045892">
    <property type="term" value="P:negative regulation of DNA-templated transcription"/>
    <property type="evidence" value="ECO:0007669"/>
    <property type="project" value="TreeGrafter"/>
</dbReference>
<sequence length="272" mass="29765">MLEKAARILSAFEGRRPTLSLTDVVRHTGLSRTTVHRLMGQLVELGWLGKDGRRYFLGLGLLELGAFASHHNRLRRAALPHLIALHEATGHWVQLFVQDGAEVLCLEQIGDPRRSSLPYQVGTRLPVHCTAAGKALLAFGGATTVERLLAGRLLPRTRNTLIRGNALRSELATVHSTGVAYDREECFQGVTCVAAPLRGSGRALAAVSLSRGPGPGDLDRLARQVARCAGATWALLFDSSRRFEEARREVAEPVPDSDAESVMAWLFFSEWE</sequence>
<dbReference type="SUPFAM" id="SSF46785">
    <property type="entry name" value="Winged helix' DNA-binding domain"/>
    <property type="match status" value="1"/>
</dbReference>
<dbReference type="PROSITE" id="PS51078">
    <property type="entry name" value="ICLR_ED"/>
    <property type="match status" value="1"/>
</dbReference>
<dbReference type="InterPro" id="IPR029016">
    <property type="entry name" value="GAF-like_dom_sf"/>
</dbReference>
<dbReference type="Gene3D" id="1.10.10.10">
    <property type="entry name" value="Winged helix-like DNA-binding domain superfamily/Winged helix DNA-binding domain"/>
    <property type="match status" value="1"/>
</dbReference>
<dbReference type="InterPro" id="IPR005471">
    <property type="entry name" value="Tscrpt_reg_IclR_N"/>
</dbReference>
<dbReference type="EMBL" id="LJIW01000002">
    <property type="protein sequence ID" value="PNG90009.1"/>
    <property type="molecule type" value="Genomic_DNA"/>
</dbReference>
<dbReference type="Proteomes" id="UP000236520">
    <property type="component" value="Unassembled WGS sequence"/>
</dbReference>
<keyword evidence="3" id="KW-0804">Transcription</keyword>
<comment type="caution">
    <text evidence="6">The sequence shown here is derived from an EMBL/GenBank/DDBJ whole genome shotgun (WGS) entry which is preliminary data.</text>
</comment>
<dbReference type="InterPro" id="IPR014757">
    <property type="entry name" value="Tscrpt_reg_IclR_C"/>
</dbReference>
<feature type="domain" description="HTH iclR-type" evidence="4">
    <location>
        <begin position="1"/>
        <end position="59"/>
    </location>
</feature>
<evidence type="ECO:0000256" key="2">
    <source>
        <dbReference type="ARBA" id="ARBA00023125"/>
    </source>
</evidence>
<reference evidence="6 7" key="1">
    <citation type="submission" date="2015-09" db="EMBL/GenBank/DDBJ databases">
        <title>Genome sequence, genome mining and natural product profiling of a biocontrol bacterium Streptomyces malaysiensis F913.</title>
        <authorList>
            <person name="Xu Y."/>
            <person name="Wei J."/>
            <person name="Xie J."/>
            <person name="Li T."/>
            <person name="Zhou Z."/>
        </authorList>
    </citation>
    <scope>NUCLEOTIDE SEQUENCE [LARGE SCALE GENOMIC DNA]</scope>
    <source>
        <strain evidence="6 7">F913</strain>
    </source>
</reference>
<evidence type="ECO:0008006" key="8">
    <source>
        <dbReference type="Google" id="ProtNLM"/>
    </source>
</evidence>
<dbReference type="InterPro" id="IPR050707">
    <property type="entry name" value="HTH_MetabolicPath_Reg"/>
</dbReference>
<dbReference type="InterPro" id="IPR036388">
    <property type="entry name" value="WH-like_DNA-bd_sf"/>
</dbReference>
<feature type="domain" description="IclR-ED" evidence="5">
    <location>
        <begin position="60"/>
        <end position="249"/>
    </location>
</feature>
<dbReference type="SUPFAM" id="SSF55781">
    <property type="entry name" value="GAF domain-like"/>
    <property type="match status" value="1"/>
</dbReference>
<evidence type="ECO:0000256" key="1">
    <source>
        <dbReference type="ARBA" id="ARBA00023015"/>
    </source>
</evidence>
<evidence type="ECO:0000313" key="7">
    <source>
        <dbReference type="Proteomes" id="UP000236520"/>
    </source>
</evidence>
<keyword evidence="1" id="KW-0805">Transcription regulation</keyword>
<dbReference type="Pfam" id="PF09339">
    <property type="entry name" value="HTH_IclR"/>
    <property type="match status" value="1"/>
</dbReference>
<protein>
    <recommendedName>
        <fullName evidence="8">IclR family transcriptional regulator</fullName>
    </recommendedName>
</protein>
<evidence type="ECO:0000259" key="5">
    <source>
        <dbReference type="PROSITE" id="PS51078"/>
    </source>
</evidence>
<dbReference type="PANTHER" id="PTHR30136:SF24">
    <property type="entry name" value="HTH-TYPE TRANSCRIPTIONAL REPRESSOR ALLR"/>
    <property type="match status" value="1"/>
</dbReference>
<dbReference type="InterPro" id="IPR036390">
    <property type="entry name" value="WH_DNA-bd_sf"/>
</dbReference>
<proteinExistence type="predicted"/>
<keyword evidence="7" id="KW-1185">Reference proteome</keyword>
<name>A0A2J7YPZ9_STRMQ</name>
<dbReference type="SMART" id="SM00346">
    <property type="entry name" value="HTH_ICLR"/>
    <property type="match status" value="1"/>
</dbReference>